<evidence type="ECO:0000313" key="2">
    <source>
        <dbReference type="EMBL" id="CAR99254.1"/>
    </source>
</evidence>
<dbReference type="RefSeq" id="XP_045098818.1">
    <property type="nucleotide sequence ID" value="XM_045237373.1"/>
</dbReference>
<proteinExistence type="predicted"/>
<dbReference type="InParanoid" id="B6IH74"/>
<evidence type="ECO:0000256" key="1">
    <source>
        <dbReference type="SAM" id="Phobius"/>
    </source>
</evidence>
<organism evidence="2 3">
    <name type="scientific">Caenorhabditis briggsae</name>
    <dbReference type="NCBI Taxonomy" id="6238"/>
    <lineage>
        <taxon>Eukaryota</taxon>
        <taxon>Metazoa</taxon>
        <taxon>Ecdysozoa</taxon>
        <taxon>Nematoda</taxon>
        <taxon>Chromadorea</taxon>
        <taxon>Rhabditida</taxon>
        <taxon>Rhabditina</taxon>
        <taxon>Rhabditomorpha</taxon>
        <taxon>Rhabditoidea</taxon>
        <taxon>Rhabditidae</taxon>
        <taxon>Peloderinae</taxon>
        <taxon>Caenorhabditis</taxon>
    </lineage>
</organism>
<dbReference type="KEGG" id="cbr:CBG_27020"/>
<gene>
    <name evidence="2" type="ORF">CBG27020</name>
    <name evidence="2" type="ORF">CBG_27020</name>
</gene>
<name>B6IH74_CAEBR</name>
<accession>B6IH74</accession>
<keyword evidence="3" id="KW-1185">Reference proteome</keyword>
<keyword evidence="1" id="KW-0812">Transmembrane</keyword>
<dbReference type="GeneID" id="68918482"/>
<keyword evidence="1" id="KW-0472">Membrane</keyword>
<sequence length="68" mass="8115">MTISVNLEKSRYFHTCKIPGLRKISRPGPGPEFCHFKPNFKLSIQFSIFFCAFWIVCLFDQKIFLKRR</sequence>
<dbReference type="CTD" id="68918482"/>
<reference evidence="2 3" key="2">
    <citation type="journal article" date="2011" name="PLoS Genet.">
        <title>Caenorhabditis briggsae recombinant inbred line genotypes reveal inter-strain incompatibility and the evolution of recombination.</title>
        <authorList>
            <person name="Ross J.A."/>
            <person name="Koboldt D.C."/>
            <person name="Staisch J.E."/>
            <person name="Chamberlin H.M."/>
            <person name="Gupta B.P."/>
            <person name="Miller R.D."/>
            <person name="Baird S.E."/>
            <person name="Haag E.S."/>
        </authorList>
    </citation>
    <scope>NUCLEOTIDE SEQUENCE [LARGE SCALE GENOMIC DNA]</scope>
    <source>
        <strain evidence="2 3">AF16</strain>
    </source>
</reference>
<keyword evidence="1" id="KW-1133">Transmembrane helix</keyword>
<feature type="transmembrane region" description="Helical" evidence="1">
    <location>
        <begin position="42"/>
        <end position="59"/>
    </location>
</feature>
<dbReference type="AlphaFoldDB" id="B6IH74"/>
<dbReference type="HOGENOM" id="CLU_2796254_0_0_1"/>
<protein>
    <submittedName>
        <fullName evidence="2">Protein CBG27020</fullName>
    </submittedName>
</protein>
<dbReference type="EMBL" id="HE601197">
    <property type="protein sequence ID" value="CAR99254.1"/>
    <property type="molecule type" value="Genomic_DNA"/>
</dbReference>
<evidence type="ECO:0000313" key="3">
    <source>
        <dbReference type="Proteomes" id="UP000008549"/>
    </source>
</evidence>
<reference evidence="2 3" key="1">
    <citation type="journal article" date="2003" name="PLoS Biol.">
        <title>The genome sequence of Caenorhabditis briggsae: a platform for comparative genomics.</title>
        <authorList>
            <person name="Stein L.D."/>
            <person name="Bao Z."/>
            <person name="Blasiar D."/>
            <person name="Blumenthal T."/>
            <person name="Brent M.R."/>
            <person name="Chen N."/>
            <person name="Chinwalla A."/>
            <person name="Clarke L."/>
            <person name="Clee C."/>
            <person name="Coghlan A."/>
            <person name="Coulson A."/>
            <person name="D'Eustachio P."/>
            <person name="Fitch D.H."/>
            <person name="Fulton L.A."/>
            <person name="Fulton R.E."/>
            <person name="Griffiths-Jones S."/>
            <person name="Harris T.W."/>
            <person name="Hillier L.W."/>
            <person name="Kamath R."/>
            <person name="Kuwabara P.E."/>
            <person name="Mardis E.R."/>
            <person name="Marra M.A."/>
            <person name="Miner T.L."/>
            <person name="Minx P."/>
            <person name="Mullikin J.C."/>
            <person name="Plumb R.W."/>
            <person name="Rogers J."/>
            <person name="Schein J.E."/>
            <person name="Sohrmann M."/>
            <person name="Spieth J."/>
            <person name="Stajich J.E."/>
            <person name="Wei C."/>
            <person name="Willey D."/>
            <person name="Wilson R.K."/>
            <person name="Durbin R."/>
            <person name="Waterston R.H."/>
        </authorList>
    </citation>
    <scope>NUCLEOTIDE SEQUENCE [LARGE SCALE GENOMIC DNA]</scope>
    <source>
        <strain evidence="2 3">AF16</strain>
    </source>
</reference>
<dbReference type="Proteomes" id="UP000008549">
    <property type="component" value="Unassembled WGS sequence"/>
</dbReference>